<dbReference type="InterPro" id="IPR003439">
    <property type="entry name" value="ABC_transporter-like_ATP-bd"/>
</dbReference>
<dbReference type="PROSITE" id="PS00675">
    <property type="entry name" value="SIGMA54_INTERACT_1"/>
    <property type="match status" value="1"/>
</dbReference>
<evidence type="ECO:0000256" key="5">
    <source>
        <dbReference type="ARBA" id="ARBA00022840"/>
    </source>
</evidence>
<dbReference type="InterPro" id="IPR025662">
    <property type="entry name" value="Sigma_54_int_dom_ATP-bd_1"/>
</dbReference>
<dbReference type="GO" id="GO:0140359">
    <property type="term" value="F:ABC-type transporter activity"/>
    <property type="evidence" value="ECO:0007669"/>
    <property type="project" value="InterPro"/>
</dbReference>
<protein>
    <recommendedName>
        <fullName evidence="9">ABC transmembrane type-1 domain-containing protein</fullName>
    </recommendedName>
</protein>
<dbReference type="SMART" id="SM00382">
    <property type="entry name" value="AAA"/>
    <property type="match status" value="1"/>
</dbReference>
<feature type="transmembrane region" description="Helical" evidence="8">
    <location>
        <begin position="331"/>
        <end position="354"/>
    </location>
</feature>
<keyword evidence="12" id="KW-1185">Reference proteome</keyword>
<dbReference type="Gene3D" id="3.40.50.300">
    <property type="entry name" value="P-loop containing nucleotide triphosphate hydrolases"/>
    <property type="match status" value="1"/>
</dbReference>
<dbReference type="PROSITE" id="PS50929">
    <property type="entry name" value="ABC_TM1F"/>
    <property type="match status" value="1"/>
</dbReference>
<dbReference type="Proteomes" id="UP000663828">
    <property type="component" value="Unassembled WGS sequence"/>
</dbReference>
<dbReference type="SUPFAM" id="SSF52540">
    <property type="entry name" value="P-loop containing nucleoside triphosphate hydrolases"/>
    <property type="match status" value="1"/>
</dbReference>
<dbReference type="EMBL" id="CAJNOJ010000069">
    <property type="protein sequence ID" value="CAF1023760.1"/>
    <property type="molecule type" value="Genomic_DNA"/>
</dbReference>
<name>A0A814IGK0_ADIRI</name>
<dbReference type="GO" id="GO:0006635">
    <property type="term" value="P:fatty acid beta-oxidation"/>
    <property type="evidence" value="ECO:0007669"/>
    <property type="project" value="TreeGrafter"/>
</dbReference>
<evidence type="ECO:0000256" key="7">
    <source>
        <dbReference type="ARBA" id="ARBA00023136"/>
    </source>
</evidence>
<comment type="caution">
    <text evidence="10">The sequence shown here is derived from an EMBL/GenBank/DDBJ whole genome shotgun (WGS) entry which is preliminary data.</text>
</comment>
<dbReference type="PANTHER" id="PTHR11384">
    <property type="entry name" value="ATP-BINDING CASSETTE, SUB-FAMILY D MEMBER"/>
    <property type="match status" value="1"/>
</dbReference>
<keyword evidence="7 8" id="KW-0472">Membrane</keyword>
<dbReference type="GO" id="GO:0016887">
    <property type="term" value="F:ATP hydrolysis activity"/>
    <property type="evidence" value="ECO:0007669"/>
    <property type="project" value="InterPro"/>
</dbReference>
<evidence type="ECO:0000256" key="4">
    <source>
        <dbReference type="ARBA" id="ARBA00022741"/>
    </source>
</evidence>
<dbReference type="GO" id="GO:0042760">
    <property type="term" value="P:very long-chain fatty acid catabolic process"/>
    <property type="evidence" value="ECO:0007669"/>
    <property type="project" value="TreeGrafter"/>
</dbReference>
<keyword evidence="5" id="KW-0067">ATP-binding</keyword>
<dbReference type="Pfam" id="PF06472">
    <property type="entry name" value="ABC_membrane_2"/>
    <property type="match status" value="2"/>
</dbReference>
<dbReference type="PROSITE" id="PS00211">
    <property type="entry name" value="ABC_TRANSPORTER_1"/>
    <property type="match status" value="1"/>
</dbReference>
<feature type="transmembrane region" description="Helical" evidence="8">
    <location>
        <begin position="37"/>
        <end position="64"/>
    </location>
</feature>
<keyword evidence="6 8" id="KW-1133">Transmembrane helix</keyword>
<evidence type="ECO:0000313" key="10">
    <source>
        <dbReference type="EMBL" id="CAF1023760.1"/>
    </source>
</evidence>
<reference evidence="10" key="1">
    <citation type="submission" date="2021-02" db="EMBL/GenBank/DDBJ databases">
        <authorList>
            <person name="Nowell W R."/>
        </authorList>
    </citation>
    <scope>NUCLEOTIDE SEQUENCE</scope>
</reference>
<keyword evidence="4" id="KW-0547">Nucleotide-binding</keyword>
<feature type="transmembrane region" description="Helical" evidence="8">
    <location>
        <begin position="84"/>
        <end position="115"/>
    </location>
</feature>
<evidence type="ECO:0000256" key="2">
    <source>
        <dbReference type="ARBA" id="ARBA00022448"/>
    </source>
</evidence>
<dbReference type="InterPro" id="IPR011527">
    <property type="entry name" value="ABC1_TM_dom"/>
</dbReference>
<dbReference type="GO" id="GO:0005778">
    <property type="term" value="C:peroxisomal membrane"/>
    <property type="evidence" value="ECO:0007669"/>
    <property type="project" value="TreeGrafter"/>
</dbReference>
<dbReference type="OrthoDB" id="422637at2759"/>
<evidence type="ECO:0000256" key="6">
    <source>
        <dbReference type="ARBA" id="ARBA00022989"/>
    </source>
</evidence>
<evidence type="ECO:0000313" key="11">
    <source>
        <dbReference type="EMBL" id="CAF1064730.1"/>
    </source>
</evidence>
<evidence type="ECO:0000256" key="1">
    <source>
        <dbReference type="ARBA" id="ARBA00008575"/>
    </source>
</evidence>
<dbReference type="InterPro" id="IPR050835">
    <property type="entry name" value="ABC_transporter_sub-D"/>
</dbReference>
<keyword evidence="2" id="KW-0813">Transport</keyword>
<dbReference type="InterPro" id="IPR017871">
    <property type="entry name" value="ABC_transporter-like_CS"/>
</dbReference>
<comment type="similarity">
    <text evidence="1">Belongs to the ABC transporter superfamily. ABCD family. Peroxisomal fatty acyl CoA transporter (TC 3.A.1.203) subfamily.</text>
</comment>
<dbReference type="GO" id="GO:0005324">
    <property type="term" value="F:long-chain fatty acid transmembrane transporter activity"/>
    <property type="evidence" value="ECO:0007669"/>
    <property type="project" value="TreeGrafter"/>
</dbReference>
<feature type="transmembrane region" description="Helical" evidence="8">
    <location>
        <begin position="206"/>
        <end position="230"/>
    </location>
</feature>
<evidence type="ECO:0000256" key="3">
    <source>
        <dbReference type="ARBA" id="ARBA00022692"/>
    </source>
</evidence>
<evidence type="ECO:0000256" key="8">
    <source>
        <dbReference type="SAM" id="Phobius"/>
    </source>
</evidence>
<evidence type="ECO:0000313" key="13">
    <source>
        <dbReference type="Proteomes" id="UP000663852"/>
    </source>
</evidence>
<evidence type="ECO:0000313" key="12">
    <source>
        <dbReference type="Proteomes" id="UP000663828"/>
    </source>
</evidence>
<dbReference type="InterPro" id="IPR003593">
    <property type="entry name" value="AAA+_ATPase"/>
</dbReference>
<dbReference type="GO" id="GO:0007031">
    <property type="term" value="P:peroxisome organization"/>
    <property type="evidence" value="ECO:0007669"/>
    <property type="project" value="TreeGrafter"/>
</dbReference>
<keyword evidence="3 8" id="KW-0812">Transmembrane</keyword>
<dbReference type="Pfam" id="PF00005">
    <property type="entry name" value="ABC_tran"/>
    <property type="match status" value="1"/>
</dbReference>
<dbReference type="PANTHER" id="PTHR11384:SF59">
    <property type="entry name" value="LYSOSOMAL COBALAMIN TRANSPORTER ABCD4"/>
    <property type="match status" value="1"/>
</dbReference>
<proteinExistence type="inferred from homology"/>
<feature type="domain" description="ABC transmembrane type-1" evidence="9">
    <location>
        <begin position="42"/>
        <end position="363"/>
    </location>
</feature>
<accession>A0A814IGK0</accession>
<dbReference type="Proteomes" id="UP000663852">
    <property type="component" value="Unassembled WGS sequence"/>
</dbReference>
<evidence type="ECO:0000259" key="9">
    <source>
        <dbReference type="PROSITE" id="PS50929"/>
    </source>
</evidence>
<feature type="transmembrane region" description="Helical" evidence="8">
    <location>
        <begin position="236"/>
        <end position="254"/>
    </location>
</feature>
<gene>
    <name evidence="10" type="ORF">EDS130_LOCUS16031</name>
    <name evidence="11" type="ORF">XAT740_LOCUS16481</name>
</gene>
<dbReference type="InterPro" id="IPR027417">
    <property type="entry name" value="P-loop_NTPase"/>
</dbReference>
<organism evidence="10 13">
    <name type="scientific">Adineta ricciae</name>
    <name type="common">Rotifer</name>
    <dbReference type="NCBI Taxonomy" id="249248"/>
    <lineage>
        <taxon>Eukaryota</taxon>
        <taxon>Metazoa</taxon>
        <taxon>Spiralia</taxon>
        <taxon>Gnathifera</taxon>
        <taxon>Rotifera</taxon>
        <taxon>Eurotatoria</taxon>
        <taxon>Bdelloidea</taxon>
        <taxon>Adinetida</taxon>
        <taxon>Adinetidae</taxon>
        <taxon>Adineta</taxon>
    </lineage>
</organism>
<dbReference type="GO" id="GO:0015910">
    <property type="term" value="P:long-chain fatty acid import into peroxisome"/>
    <property type="evidence" value="ECO:0007669"/>
    <property type="project" value="TreeGrafter"/>
</dbReference>
<sequence length="652" mass="75764">MSGRNSFNYLFVKRIAHLLHIFLPLSRLSTNSHKEGIYAHPLVLIFLLLANEIGLQFVIYFVGLLPSQFYVELSKAPDQRNFSLFRWLVIRSFGLVILNAVLKSLSTFFSSVLYVKWRMRLVLYLHSIYFTKQRYYHLLNTTQQNHNRSNHDQASVYENQTVQTTDIDDNDDESIDGISPTTPRLLYTTKPLIDNPDQRIAQDVDALCRSLSVILPIVLISPFTIVYYTYRTWEVTGYYGPLAIVLYFVIWTPINKIFLSAVSRTIFSQNILEGTFRFLHTQVRTYNESIAFYNGGAFEHKRFDNYFLQSLTPILYRRNFQELSLSLSTNLFDYIGSILSYLLLALVIFVFHFYDNLSPAALVEKISKTSFMIMYLIYRFSQLNDLTDRVTVIAANTHRVQTFVEFMKNIDTTWAEKLVNPISQQNEILSIKNLSYSIPNKPKHVLLRDLNLVLYQGQRLLITGDSGVGKTSLFRVLHSLWPVSIHGDFSYNSSRAFLLPQRPYFTNQSIHDELEYPNVENVPLIARQTEIEQLLHEWNLSHILDSVECSVFVCPKYPWQDILSPGELQRLSFLRLILRLSAVSSNLSLIFLDEITSSLDAQMEAKMYNYLIEQNVALISIGHRDSLRQYHQIELKIFKNGRYLLENLSSIN</sequence>
<dbReference type="GO" id="GO:0005524">
    <property type="term" value="F:ATP binding"/>
    <property type="evidence" value="ECO:0007669"/>
    <property type="project" value="UniProtKB-KW"/>
</dbReference>
<dbReference type="AlphaFoldDB" id="A0A814IGK0"/>
<dbReference type="EMBL" id="CAJNOR010001051">
    <property type="protein sequence ID" value="CAF1064730.1"/>
    <property type="molecule type" value="Genomic_DNA"/>
</dbReference>